<dbReference type="PANTHER" id="PTHR16922">
    <property type="entry name" value="INTERLEUKIN 11"/>
    <property type="match status" value="1"/>
</dbReference>
<evidence type="ECO:0000256" key="1">
    <source>
        <dbReference type="SAM" id="SignalP"/>
    </source>
</evidence>
<dbReference type="GO" id="GO:0005737">
    <property type="term" value="C:cytoplasm"/>
    <property type="evidence" value="ECO:0007669"/>
    <property type="project" value="TreeGrafter"/>
</dbReference>
<feature type="signal peptide" evidence="1">
    <location>
        <begin position="1"/>
        <end position="27"/>
    </location>
</feature>
<dbReference type="GO" id="GO:0043410">
    <property type="term" value="P:positive regulation of MAPK cascade"/>
    <property type="evidence" value="ECO:0007669"/>
    <property type="project" value="TreeGrafter"/>
</dbReference>
<dbReference type="SUPFAM" id="SSF47266">
    <property type="entry name" value="4-helical cytokines"/>
    <property type="match status" value="1"/>
</dbReference>
<dbReference type="OMA" id="MIHQVES"/>
<dbReference type="Proteomes" id="UP000261340">
    <property type="component" value="Unplaced"/>
</dbReference>
<keyword evidence="1" id="KW-0732">Signal</keyword>
<dbReference type="GO" id="GO:0008083">
    <property type="term" value="F:growth factor activity"/>
    <property type="evidence" value="ECO:0007669"/>
    <property type="project" value="TreeGrafter"/>
</dbReference>
<evidence type="ECO:0000313" key="3">
    <source>
        <dbReference type="Proteomes" id="UP000261340"/>
    </source>
</evidence>
<feature type="chain" id="PRO_5018766889" description="Interleukin 11a" evidence="1">
    <location>
        <begin position="28"/>
        <end position="211"/>
    </location>
</feature>
<accession>A0A3Q0R4Z1</accession>
<dbReference type="InterPro" id="IPR009079">
    <property type="entry name" value="4_helix_cytokine-like_core"/>
</dbReference>
<dbReference type="PANTHER" id="PTHR16922:SF0">
    <property type="entry name" value="INTERLEUKIN-11"/>
    <property type="match status" value="1"/>
</dbReference>
<dbReference type="GO" id="GO:0008284">
    <property type="term" value="P:positive regulation of cell population proliferation"/>
    <property type="evidence" value="ECO:0007669"/>
    <property type="project" value="TreeGrafter"/>
</dbReference>
<dbReference type="Gene3D" id="1.20.1250.10">
    <property type="match status" value="1"/>
</dbReference>
<dbReference type="Ensembl" id="ENSACIT00000005184.1">
    <property type="protein sequence ID" value="ENSACIP00000005023.1"/>
    <property type="gene ID" value="ENSACIG00000003934.1"/>
</dbReference>
<dbReference type="GO" id="GO:0005125">
    <property type="term" value="F:cytokine activity"/>
    <property type="evidence" value="ECO:0007669"/>
    <property type="project" value="TreeGrafter"/>
</dbReference>
<protein>
    <recommendedName>
        <fullName evidence="4">Interleukin 11a</fullName>
    </recommendedName>
</protein>
<organism evidence="2 3">
    <name type="scientific">Amphilophus citrinellus</name>
    <name type="common">Midas cichlid</name>
    <name type="synonym">Cichlasoma citrinellum</name>
    <dbReference type="NCBI Taxonomy" id="61819"/>
    <lineage>
        <taxon>Eukaryota</taxon>
        <taxon>Metazoa</taxon>
        <taxon>Chordata</taxon>
        <taxon>Craniata</taxon>
        <taxon>Vertebrata</taxon>
        <taxon>Euteleostomi</taxon>
        <taxon>Actinopterygii</taxon>
        <taxon>Neopterygii</taxon>
        <taxon>Teleostei</taxon>
        <taxon>Neoteleostei</taxon>
        <taxon>Acanthomorphata</taxon>
        <taxon>Ovalentaria</taxon>
        <taxon>Cichlomorphae</taxon>
        <taxon>Cichliformes</taxon>
        <taxon>Cichlidae</taxon>
        <taxon>New World cichlids</taxon>
        <taxon>Cichlasomatinae</taxon>
        <taxon>Heroini</taxon>
        <taxon>Amphilophus</taxon>
    </lineage>
</organism>
<evidence type="ECO:0000313" key="2">
    <source>
        <dbReference type="Ensembl" id="ENSACIP00000005023.1"/>
    </source>
</evidence>
<dbReference type="STRING" id="61819.ENSACIP00000005023"/>
<dbReference type="InterPro" id="IPR022356">
    <property type="entry name" value="IL-11_fish"/>
</dbReference>
<keyword evidence="3" id="KW-1185">Reference proteome</keyword>
<dbReference type="Pfam" id="PF07400">
    <property type="entry name" value="IL11"/>
    <property type="match status" value="1"/>
</dbReference>
<evidence type="ECO:0008006" key="4">
    <source>
        <dbReference type="Google" id="ProtNLM"/>
    </source>
</evidence>
<reference evidence="2" key="1">
    <citation type="submission" date="2025-08" db="UniProtKB">
        <authorList>
            <consortium name="Ensembl"/>
        </authorList>
    </citation>
    <scope>IDENTIFICATION</scope>
</reference>
<dbReference type="GeneTree" id="ENSGT00390000007165"/>
<proteinExistence type="predicted"/>
<name>A0A3Q0R4Z1_AMPCI</name>
<dbReference type="AlphaFoldDB" id="A0A3Q0R4Z1"/>
<reference evidence="2" key="2">
    <citation type="submission" date="2025-09" db="UniProtKB">
        <authorList>
            <consortium name="Ensembl"/>
        </authorList>
    </citation>
    <scope>IDENTIFICATION</scope>
</reference>
<sequence length="211" mass="23605">MKTIVHDTNSFLLSLVILAELLVHSSPRPTPSPSLCSMFGSMIHHVEKLINSSKKLHDLTDNQLLNFVDVEHKLDGLPVIPHTAAHFRSLKVNESLSQLYVYTESFRLHAKWLKTVRENVSVPSQAAEGASIHLKHLSDLINASLDQVRAAVPESAPPSLPVVSTAFDALRFSVEISERLQVFCHWSKRVLRHLQKQSHSPPLPTLVLSRL</sequence>
<dbReference type="InterPro" id="IPR020438">
    <property type="entry name" value="IL-11"/>
</dbReference>
<dbReference type="PRINTS" id="PR01944">
    <property type="entry name" value="INTLKN11FISH"/>
</dbReference>